<reference evidence="1 2" key="1">
    <citation type="submission" date="2016-10" db="EMBL/GenBank/DDBJ databases">
        <title>Evaluation of Human, Animal and Environmental Mycobacterium chelonae Isolates by Core Genome Phylogenomic Analysis, Targeted Gene Comparison, and Anti-microbial Susceptibility Patterns: A Tale of Mistaken Identities.</title>
        <authorList>
            <person name="Fogelson S.B."/>
            <person name="Camus A.C."/>
            <person name="Lorenz W."/>
            <person name="Vasireddy R."/>
            <person name="Vasireddy S."/>
            <person name="Smith T."/>
            <person name="Brown-Elliott B.A."/>
            <person name="Wallace R.J.Jr."/>
            <person name="Hasan N.A."/>
            <person name="Reischl U."/>
            <person name="Sanchez S."/>
        </authorList>
    </citation>
    <scope>NUCLEOTIDE SEQUENCE [LARGE SCALE GENOMIC DNA]</scope>
    <source>
        <strain evidence="1 2">8528</strain>
    </source>
</reference>
<sequence length="118" mass="12751">MTAVPELAPGTIEPVLDDHKAGDLAGCPDVAPPHWAVEVDDWEDHGSNGDNLLRACQTEQHLIDDRAYVYGLGMQRPDGTFDDLRFFIHPDSDGVTPSQARSLATALVALADEIDTAK</sequence>
<proteinExistence type="predicted"/>
<evidence type="ECO:0000313" key="1">
    <source>
        <dbReference type="EMBL" id="OHU10325.1"/>
    </source>
</evidence>
<dbReference type="Proteomes" id="UP000179621">
    <property type="component" value="Unassembled WGS sequence"/>
</dbReference>
<evidence type="ECO:0000313" key="2">
    <source>
        <dbReference type="Proteomes" id="UP000179621"/>
    </source>
</evidence>
<organism evidence="1 2">
    <name type="scientific">Mycobacteroides saopaulense</name>
    <dbReference type="NCBI Taxonomy" id="1578165"/>
    <lineage>
        <taxon>Bacteria</taxon>
        <taxon>Bacillati</taxon>
        <taxon>Actinomycetota</taxon>
        <taxon>Actinomycetes</taxon>
        <taxon>Mycobacteriales</taxon>
        <taxon>Mycobacteriaceae</taxon>
        <taxon>Mycobacteroides</taxon>
    </lineage>
</organism>
<keyword evidence="2" id="KW-1185">Reference proteome</keyword>
<protein>
    <recommendedName>
        <fullName evidence="3">DUF3558 domain-containing protein</fullName>
    </recommendedName>
</protein>
<gene>
    <name evidence="1" type="ORF">BKG73_10625</name>
</gene>
<name>A0ABX3C1K6_9MYCO</name>
<comment type="caution">
    <text evidence="1">The sequence shown here is derived from an EMBL/GenBank/DDBJ whole genome shotgun (WGS) entry which is preliminary data.</text>
</comment>
<dbReference type="EMBL" id="MLIH01000011">
    <property type="protein sequence ID" value="OHU10325.1"/>
    <property type="molecule type" value="Genomic_DNA"/>
</dbReference>
<evidence type="ECO:0008006" key="3">
    <source>
        <dbReference type="Google" id="ProtNLM"/>
    </source>
</evidence>
<accession>A0ABX3C1K6</accession>